<comment type="subunit">
    <text evidence="2">Component of the large ribosomal subunit.</text>
</comment>
<dbReference type="STRING" id="246437.L9KKF4"/>
<dbReference type="InterPro" id="IPR015972">
    <property type="entry name" value="Ribosomal_eL19_dom1"/>
</dbReference>
<proteinExistence type="inferred from homology"/>
<keyword evidence="4 11" id="KW-0689">Ribosomal protein</keyword>
<dbReference type="FunFam" id="1.10.1650.10:FF:000001">
    <property type="entry name" value="Ribosomal protein L19"/>
    <property type="match status" value="1"/>
</dbReference>
<evidence type="ECO:0000256" key="8">
    <source>
        <dbReference type="ARBA" id="ARBA00035324"/>
    </source>
</evidence>
<dbReference type="Proteomes" id="UP000011518">
    <property type="component" value="Unassembled WGS sequence"/>
</dbReference>
<dbReference type="InParanoid" id="L9KKF4"/>
<keyword evidence="9" id="KW-0175">Coiled coil</keyword>
<dbReference type="GO" id="GO:0003723">
    <property type="term" value="F:RNA binding"/>
    <property type="evidence" value="ECO:0007669"/>
    <property type="project" value="InterPro"/>
</dbReference>
<keyword evidence="3" id="KW-0164">Citrullination</keyword>
<dbReference type="SMART" id="SM01416">
    <property type="entry name" value="Ribosomal_L19e"/>
    <property type="match status" value="1"/>
</dbReference>
<feature type="coiled-coil region" evidence="9">
    <location>
        <begin position="74"/>
        <end position="101"/>
    </location>
</feature>
<reference evidence="12" key="1">
    <citation type="submission" date="2012-07" db="EMBL/GenBank/DDBJ databases">
        <title>Genome of the Chinese tree shrew, a rising model animal genetically related to primates.</title>
        <authorList>
            <person name="Zhang G."/>
            <person name="Fan Y."/>
            <person name="Yao Y."/>
            <person name="Huang Z."/>
        </authorList>
    </citation>
    <scope>NUCLEOTIDE SEQUENCE [LARGE SCALE GENOMIC DNA]</scope>
</reference>
<comment type="function">
    <text evidence="6">Component of the large ribosomal subunit. The ribosome is a large ribonucleoprotein complex responsible for the synthesis of proteins in the cell.</text>
</comment>
<evidence type="ECO:0000256" key="7">
    <source>
        <dbReference type="ARBA" id="ARBA00035217"/>
    </source>
</evidence>
<dbReference type="GO" id="GO:0003735">
    <property type="term" value="F:structural constituent of ribosome"/>
    <property type="evidence" value="ECO:0007669"/>
    <property type="project" value="InterPro"/>
</dbReference>
<evidence type="ECO:0000256" key="3">
    <source>
        <dbReference type="ARBA" id="ARBA00022934"/>
    </source>
</evidence>
<dbReference type="InterPro" id="IPR057259">
    <property type="entry name" value="Ribosomal_L19e"/>
</dbReference>
<sequence>MSMLRLQKRLASSVLRCGKKKGWLDPKETTEIANANSRQQIRKLIKGNVFKNKRILMENIHKLKADKAHKKLLADQAEARRSKTKEARKRREERLRAKKEEIIKTLSKRDQEIKFPVSCLYIVALAVTQIIA</sequence>
<evidence type="ECO:0000256" key="1">
    <source>
        <dbReference type="ARBA" id="ARBA00011082"/>
    </source>
</evidence>
<accession>L9KKF4</accession>
<evidence type="ECO:0000256" key="2">
    <source>
        <dbReference type="ARBA" id="ARBA00011133"/>
    </source>
</evidence>
<dbReference type="Pfam" id="PF01280">
    <property type="entry name" value="Ribosomal_L19e"/>
    <property type="match status" value="1"/>
</dbReference>
<dbReference type="GO" id="GO:0022625">
    <property type="term" value="C:cytosolic large ribosomal subunit"/>
    <property type="evidence" value="ECO:0007669"/>
    <property type="project" value="InterPro"/>
</dbReference>
<dbReference type="Gene3D" id="1.10.1650.10">
    <property type="match status" value="1"/>
</dbReference>
<dbReference type="GO" id="GO:0006412">
    <property type="term" value="P:translation"/>
    <property type="evidence" value="ECO:0007669"/>
    <property type="project" value="InterPro"/>
</dbReference>
<organism evidence="11 12">
    <name type="scientific">Tupaia chinensis</name>
    <name type="common">Chinese tree shrew</name>
    <name type="synonym">Tupaia belangeri chinensis</name>
    <dbReference type="NCBI Taxonomy" id="246437"/>
    <lineage>
        <taxon>Eukaryota</taxon>
        <taxon>Metazoa</taxon>
        <taxon>Chordata</taxon>
        <taxon>Craniata</taxon>
        <taxon>Vertebrata</taxon>
        <taxon>Euteleostomi</taxon>
        <taxon>Mammalia</taxon>
        <taxon>Eutheria</taxon>
        <taxon>Euarchontoglires</taxon>
        <taxon>Scandentia</taxon>
        <taxon>Tupaiidae</taxon>
        <taxon>Tupaia</taxon>
    </lineage>
</organism>
<keyword evidence="12" id="KW-1185">Reference proteome</keyword>
<protein>
    <recommendedName>
        <fullName evidence="7">Large ribosomal subunit protein eL19</fullName>
    </recommendedName>
    <alternativeName>
        <fullName evidence="8">60S ribosomal protein L19</fullName>
    </alternativeName>
</protein>
<keyword evidence="5" id="KW-0687">Ribonucleoprotein</keyword>
<dbReference type="InterPro" id="IPR000196">
    <property type="entry name" value="Ribosomal_eL19_dom"/>
</dbReference>
<dbReference type="InterPro" id="IPR039547">
    <property type="entry name" value="Ribosomal_eL19"/>
</dbReference>
<evidence type="ECO:0000313" key="12">
    <source>
        <dbReference type="Proteomes" id="UP000011518"/>
    </source>
</evidence>
<reference evidence="12" key="2">
    <citation type="journal article" date="2013" name="Nat. Commun.">
        <title>Genome of the Chinese tree shrew.</title>
        <authorList>
            <person name="Fan Y."/>
            <person name="Huang Z.Y."/>
            <person name="Cao C.C."/>
            <person name="Chen C.S."/>
            <person name="Chen Y.X."/>
            <person name="Fan D.D."/>
            <person name="He J."/>
            <person name="Hou H.L."/>
            <person name="Hu L."/>
            <person name="Hu X.T."/>
            <person name="Jiang X.T."/>
            <person name="Lai R."/>
            <person name="Lang Y.S."/>
            <person name="Liang B."/>
            <person name="Liao S.G."/>
            <person name="Mu D."/>
            <person name="Ma Y.Y."/>
            <person name="Niu Y.Y."/>
            <person name="Sun X.Q."/>
            <person name="Xia J.Q."/>
            <person name="Xiao J."/>
            <person name="Xiong Z.Q."/>
            <person name="Xu L."/>
            <person name="Yang L."/>
            <person name="Zhang Y."/>
            <person name="Zhao W."/>
            <person name="Zhao X.D."/>
            <person name="Zheng Y.T."/>
            <person name="Zhou J.M."/>
            <person name="Zhu Y.B."/>
            <person name="Zhang G.J."/>
            <person name="Wang J."/>
            <person name="Yao Y.G."/>
        </authorList>
    </citation>
    <scope>NUCLEOTIDE SEQUENCE [LARGE SCALE GENOMIC DNA]</scope>
</reference>
<gene>
    <name evidence="11" type="ORF">TREES_T100015140</name>
</gene>
<evidence type="ECO:0000313" key="11">
    <source>
        <dbReference type="EMBL" id="ELW61612.1"/>
    </source>
</evidence>
<dbReference type="PANTHER" id="PTHR10722">
    <property type="entry name" value="60S RIBOSOMAL PROTEIN L19"/>
    <property type="match status" value="1"/>
</dbReference>
<feature type="domain" description="Large ribosomal subunit protein eL19" evidence="10">
    <location>
        <begin position="3"/>
        <end position="64"/>
    </location>
</feature>
<evidence type="ECO:0000259" key="10">
    <source>
        <dbReference type="SMART" id="SM01416"/>
    </source>
</evidence>
<evidence type="ECO:0000256" key="4">
    <source>
        <dbReference type="ARBA" id="ARBA00022980"/>
    </source>
</evidence>
<evidence type="ECO:0000256" key="6">
    <source>
        <dbReference type="ARBA" id="ARBA00034092"/>
    </source>
</evidence>
<dbReference type="InterPro" id="IPR035970">
    <property type="entry name" value="60S_ribosomal_eL19_sf"/>
</dbReference>
<evidence type="ECO:0000256" key="9">
    <source>
        <dbReference type="SAM" id="Coils"/>
    </source>
</evidence>
<comment type="similarity">
    <text evidence="1">Belongs to the eukaryotic ribosomal protein eL19 family.</text>
</comment>
<name>L9KKF4_TUPCH</name>
<evidence type="ECO:0000256" key="5">
    <source>
        <dbReference type="ARBA" id="ARBA00023274"/>
    </source>
</evidence>
<dbReference type="SUPFAM" id="SSF48140">
    <property type="entry name" value="Ribosomal protein L19 (L19e)"/>
    <property type="match status" value="1"/>
</dbReference>
<dbReference type="EMBL" id="KB320868">
    <property type="protein sequence ID" value="ELW61612.1"/>
    <property type="molecule type" value="Genomic_DNA"/>
</dbReference>
<dbReference type="AlphaFoldDB" id="L9KKF4"/>